<evidence type="ECO:0000256" key="4">
    <source>
        <dbReference type="PROSITE-ProRule" id="PRU00335"/>
    </source>
</evidence>
<dbReference type="InterPro" id="IPR050109">
    <property type="entry name" value="HTH-type_TetR-like_transc_reg"/>
</dbReference>
<keyword evidence="1" id="KW-0805">Transcription regulation</keyword>
<evidence type="ECO:0000313" key="7">
    <source>
        <dbReference type="EMBL" id="MVU80827.1"/>
    </source>
</evidence>
<evidence type="ECO:0000313" key="8">
    <source>
        <dbReference type="Proteomes" id="UP000466794"/>
    </source>
</evidence>
<dbReference type="PANTHER" id="PTHR30055:SF234">
    <property type="entry name" value="HTH-TYPE TRANSCRIPTIONAL REGULATOR BETI"/>
    <property type="match status" value="1"/>
</dbReference>
<accession>A0A7K1V2T9</accession>
<evidence type="ECO:0000256" key="3">
    <source>
        <dbReference type="ARBA" id="ARBA00023163"/>
    </source>
</evidence>
<evidence type="ECO:0000259" key="6">
    <source>
        <dbReference type="PROSITE" id="PS50977"/>
    </source>
</evidence>
<evidence type="ECO:0000256" key="1">
    <source>
        <dbReference type="ARBA" id="ARBA00023015"/>
    </source>
</evidence>
<dbReference type="SUPFAM" id="SSF46689">
    <property type="entry name" value="Homeodomain-like"/>
    <property type="match status" value="1"/>
</dbReference>
<evidence type="ECO:0000256" key="2">
    <source>
        <dbReference type="ARBA" id="ARBA00023125"/>
    </source>
</evidence>
<dbReference type="EMBL" id="WRPP01000005">
    <property type="protein sequence ID" value="MVU80827.1"/>
    <property type="molecule type" value="Genomic_DNA"/>
</dbReference>
<keyword evidence="8" id="KW-1185">Reference proteome</keyword>
<dbReference type="PRINTS" id="PR00455">
    <property type="entry name" value="HTHTETR"/>
</dbReference>
<dbReference type="GO" id="GO:0003700">
    <property type="term" value="F:DNA-binding transcription factor activity"/>
    <property type="evidence" value="ECO:0007669"/>
    <property type="project" value="TreeGrafter"/>
</dbReference>
<dbReference type="InterPro" id="IPR009057">
    <property type="entry name" value="Homeodomain-like_sf"/>
</dbReference>
<dbReference type="PANTHER" id="PTHR30055">
    <property type="entry name" value="HTH-TYPE TRANSCRIPTIONAL REGULATOR RUTR"/>
    <property type="match status" value="1"/>
</dbReference>
<feature type="compositionally biased region" description="Basic and acidic residues" evidence="5">
    <location>
        <begin position="38"/>
        <end position="49"/>
    </location>
</feature>
<feature type="DNA-binding region" description="H-T-H motif" evidence="4">
    <location>
        <begin position="88"/>
        <end position="107"/>
    </location>
</feature>
<keyword evidence="2 4" id="KW-0238">DNA-binding</keyword>
<feature type="domain" description="HTH tetR-type" evidence="6">
    <location>
        <begin position="65"/>
        <end position="125"/>
    </location>
</feature>
<dbReference type="Proteomes" id="UP000466794">
    <property type="component" value="Unassembled WGS sequence"/>
</dbReference>
<feature type="region of interest" description="Disordered" evidence="5">
    <location>
        <begin position="34"/>
        <end position="62"/>
    </location>
</feature>
<comment type="caution">
    <text evidence="7">The sequence shown here is derived from an EMBL/GenBank/DDBJ whole genome shotgun (WGS) entry which is preliminary data.</text>
</comment>
<keyword evidence="3" id="KW-0804">Transcription</keyword>
<organism evidence="7 8">
    <name type="scientific">Nocardia terrae</name>
    <dbReference type="NCBI Taxonomy" id="2675851"/>
    <lineage>
        <taxon>Bacteria</taxon>
        <taxon>Bacillati</taxon>
        <taxon>Actinomycetota</taxon>
        <taxon>Actinomycetes</taxon>
        <taxon>Mycobacteriales</taxon>
        <taxon>Nocardiaceae</taxon>
        <taxon>Nocardia</taxon>
    </lineage>
</organism>
<gene>
    <name evidence="7" type="ORF">GPX89_26680</name>
</gene>
<dbReference type="Pfam" id="PF00440">
    <property type="entry name" value="TetR_N"/>
    <property type="match status" value="1"/>
</dbReference>
<dbReference type="GO" id="GO:0000976">
    <property type="term" value="F:transcription cis-regulatory region binding"/>
    <property type="evidence" value="ECO:0007669"/>
    <property type="project" value="TreeGrafter"/>
</dbReference>
<name>A0A7K1V2T9_9NOCA</name>
<sequence>MCTIFGDHHGLTEDRRYGTAGAQPVSRRLFGLGVQPDSGRRLRSHDVTPEPRAASRARRPRRTSEEVRSLVLAAAVETFADKGFDGATTKEIARRAQVAEPTMFRIYPTKEKLYEAAVLGPFDRFLEDFTARWMAAEIPGGEPEIVLRQFVVELHGLVARNRSLITALASADALTAGAQPALTRLESVGQAIARTYGLDFDVPVAVRIATATVVAATVFEDTLFPGPLGGERLLAEMTRMLVGATLHPDSRR</sequence>
<proteinExistence type="predicted"/>
<reference evidence="7 8" key="1">
    <citation type="submission" date="2019-12" db="EMBL/GenBank/DDBJ databases">
        <title>Nocardia sp. nov. ET3-3 isolated from soil.</title>
        <authorList>
            <person name="Kanchanasin P."/>
            <person name="Tanasupawat S."/>
            <person name="Yuki M."/>
            <person name="Kudo T."/>
        </authorList>
    </citation>
    <scope>NUCLEOTIDE SEQUENCE [LARGE SCALE GENOMIC DNA]</scope>
    <source>
        <strain evidence="7 8">ET3-3</strain>
    </source>
</reference>
<dbReference type="AlphaFoldDB" id="A0A7K1V2T9"/>
<protein>
    <submittedName>
        <fullName evidence="7">TetR family transcriptional regulator</fullName>
    </submittedName>
</protein>
<dbReference type="Gene3D" id="1.10.357.10">
    <property type="entry name" value="Tetracycline Repressor, domain 2"/>
    <property type="match status" value="1"/>
</dbReference>
<dbReference type="PROSITE" id="PS50977">
    <property type="entry name" value="HTH_TETR_2"/>
    <property type="match status" value="1"/>
</dbReference>
<evidence type="ECO:0000256" key="5">
    <source>
        <dbReference type="SAM" id="MobiDB-lite"/>
    </source>
</evidence>
<dbReference type="InterPro" id="IPR001647">
    <property type="entry name" value="HTH_TetR"/>
</dbReference>